<feature type="domain" description="Response regulatory" evidence="10">
    <location>
        <begin position="5"/>
        <end position="121"/>
    </location>
</feature>
<dbReference type="GO" id="GO:0005829">
    <property type="term" value="C:cytosol"/>
    <property type="evidence" value="ECO:0007669"/>
    <property type="project" value="TreeGrafter"/>
</dbReference>
<dbReference type="GO" id="GO:0000976">
    <property type="term" value="F:transcription cis-regulatory region binding"/>
    <property type="evidence" value="ECO:0007669"/>
    <property type="project" value="TreeGrafter"/>
</dbReference>
<organism evidence="12 13">
    <name type="scientific">Syntrophus gentianae</name>
    <dbReference type="NCBI Taxonomy" id="43775"/>
    <lineage>
        <taxon>Bacteria</taxon>
        <taxon>Pseudomonadati</taxon>
        <taxon>Thermodesulfobacteriota</taxon>
        <taxon>Syntrophia</taxon>
        <taxon>Syntrophales</taxon>
        <taxon>Syntrophaceae</taxon>
        <taxon>Syntrophus</taxon>
    </lineage>
</organism>
<evidence type="ECO:0000256" key="3">
    <source>
        <dbReference type="ARBA" id="ARBA00023012"/>
    </source>
</evidence>
<evidence type="ECO:0000256" key="2">
    <source>
        <dbReference type="ARBA" id="ARBA00022553"/>
    </source>
</evidence>
<dbReference type="EMBL" id="FOBS01000008">
    <property type="protein sequence ID" value="SEM25544.1"/>
    <property type="molecule type" value="Genomic_DNA"/>
</dbReference>
<keyword evidence="6" id="KW-0804">Transcription</keyword>
<dbReference type="Pfam" id="PF00486">
    <property type="entry name" value="Trans_reg_C"/>
    <property type="match status" value="1"/>
</dbReference>
<evidence type="ECO:0000256" key="4">
    <source>
        <dbReference type="ARBA" id="ARBA00023015"/>
    </source>
</evidence>
<keyword evidence="5 9" id="KW-0238">DNA-binding</keyword>
<dbReference type="STRING" id="43775.SAMN04489760_10844"/>
<dbReference type="Proteomes" id="UP000198744">
    <property type="component" value="Unassembled WGS sequence"/>
</dbReference>
<keyword evidence="2 8" id="KW-0597">Phosphoprotein</keyword>
<dbReference type="PROSITE" id="PS50110">
    <property type="entry name" value="RESPONSE_REGULATORY"/>
    <property type="match status" value="1"/>
</dbReference>
<evidence type="ECO:0000259" key="10">
    <source>
        <dbReference type="PROSITE" id="PS50110"/>
    </source>
</evidence>
<dbReference type="FunFam" id="3.40.50.2300:FF:000001">
    <property type="entry name" value="DNA-binding response regulator PhoB"/>
    <property type="match status" value="1"/>
</dbReference>
<evidence type="ECO:0000313" key="12">
    <source>
        <dbReference type="EMBL" id="SEM25544.1"/>
    </source>
</evidence>
<dbReference type="Gene3D" id="1.10.10.10">
    <property type="entry name" value="Winged helix-like DNA-binding domain superfamily/Winged helix DNA-binding domain"/>
    <property type="match status" value="1"/>
</dbReference>
<proteinExistence type="predicted"/>
<evidence type="ECO:0000259" key="11">
    <source>
        <dbReference type="PROSITE" id="PS51755"/>
    </source>
</evidence>
<dbReference type="SMART" id="SM00448">
    <property type="entry name" value="REC"/>
    <property type="match status" value="1"/>
</dbReference>
<dbReference type="Gene3D" id="3.40.50.2300">
    <property type="match status" value="1"/>
</dbReference>
<gene>
    <name evidence="12" type="ORF">SAMN04489760_10844</name>
</gene>
<dbReference type="InterPro" id="IPR016032">
    <property type="entry name" value="Sig_transdc_resp-reg_C-effctor"/>
</dbReference>
<evidence type="ECO:0000256" key="1">
    <source>
        <dbReference type="ARBA" id="ARBA00013332"/>
    </source>
</evidence>
<accession>A0A1H7WW06</accession>
<dbReference type="SUPFAM" id="SSF52172">
    <property type="entry name" value="CheY-like"/>
    <property type="match status" value="1"/>
</dbReference>
<dbReference type="RefSeq" id="WP_093883049.1">
    <property type="nucleotide sequence ID" value="NZ_FOBS01000008.1"/>
</dbReference>
<protein>
    <recommendedName>
        <fullName evidence="1">Phosphate regulon transcriptional regulatory protein PhoB</fullName>
    </recommendedName>
</protein>
<evidence type="ECO:0000256" key="9">
    <source>
        <dbReference type="PROSITE-ProRule" id="PRU01091"/>
    </source>
</evidence>
<dbReference type="Pfam" id="PF00072">
    <property type="entry name" value="Response_reg"/>
    <property type="match status" value="1"/>
</dbReference>
<dbReference type="GO" id="GO:0006355">
    <property type="term" value="P:regulation of DNA-templated transcription"/>
    <property type="evidence" value="ECO:0007669"/>
    <property type="project" value="InterPro"/>
</dbReference>
<keyword evidence="4" id="KW-0805">Transcription regulation</keyword>
<name>A0A1H7WW06_9BACT</name>
<dbReference type="InterPro" id="IPR001867">
    <property type="entry name" value="OmpR/PhoB-type_DNA-bd"/>
</dbReference>
<dbReference type="SUPFAM" id="SSF46894">
    <property type="entry name" value="C-terminal effector domain of the bipartite response regulators"/>
    <property type="match status" value="1"/>
</dbReference>
<evidence type="ECO:0000256" key="7">
    <source>
        <dbReference type="ARBA" id="ARBA00024735"/>
    </source>
</evidence>
<dbReference type="CDD" id="cd19937">
    <property type="entry name" value="REC_OmpR_BsPhoP-like"/>
    <property type="match status" value="1"/>
</dbReference>
<dbReference type="Gene3D" id="6.10.250.690">
    <property type="match status" value="1"/>
</dbReference>
<dbReference type="InterPro" id="IPR011006">
    <property type="entry name" value="CheY-like_superfamily"/>
</dbReference>
<evidence type="ECO:0000256" key="5">
    <source>
        <dbReference type="ARBA" id="ARBA00023125"/>
    </source>
</evidence>
<feature type="DNA-binding region" description="OmpR/PhoB-type" evidence="9">
    <location>
        <begin position="133"/>
        <end position="232"/>
    </location>
</feature>
<comment type="function">
    <text evidence="7">This protein is a positive regulator for the phosphate regulon. Transcription of this operon is positively regulated by PhoB and PhoR when phosphate is limited.</text>
</comment>
<dbReference type="InterPro" id="IPR039420">
    <property type="entry name" value="WalR-like"/>
</dbReference>
<dbReference type="PANTHER" id="PTHR48111">
    <property type="entry name" value="REGULATOR OF RPOS"/>
    <property type="match status" value="1"/>
</dbReference>
<feature type="modified residue" description="4-aspartylphosphate" evidence="8">
    <location>
        <position position="54"/>
    </location>
</feature>
<dbReference type="CDD" id="cd00383">
    <property type="entry name" value="trans_reg_C"/>
    <property type="match status" value="1"/>
</dbReference>
<dbReference type="SMART" id="SM00862">
    <property type="entry name" value="Trans_reg_C"/>
    <property type="match status" value="1"/>
</dbReference>
<dbReference type="PROSITE" id="PS51755">
    <property type="entry name" value="OMPR_PHOB"/>
    <property type="match status" value="1"/>
</dbReference>
<sequence length="241" mass="27500">MGKKRILVVDDEKDIVELVAFNLEREGLAVQRAFDGEKALQLIGEEKPDLLILDLMLPGLSGLDVCRIVRQQEKTETLPIIMLTAKGEPLDKILGLEMGADDYITKPFDVRELIARVRAVLRRSNQRTDSGPGETFTFRGLHFDYRTYQVSVDGKKIDLGPTEIKLLRFLTRQPGRVFSRDQLLDSVWGDEAFVEPRTVDVHISRLRAEIEKNKDKPQYVLTVRGIGYKFADPKEPFDETE</sequence>
<dbReference type="OrthoDB" id="368799at2"/>
<dbReference type="GO" id="GO:0032993">
    <property type="term" value="C:protein-DNA complex"/>
    <property type="evidence" value="ECO:0007669"/>
    <property type="project" value="TreeGrafter"/>
</dbReference>
<evidence type="ECO:0000256" key="8">
    <source>
        <dbReference type="PROSITE-ProRule" id="PRU00169"/>
    </source>
</evidence>
<keyword evidence="13" id="KW-1185">Reference proteome</keyword>
<dbReference type="FunFam" id="1.10.10.10:FF:000018">
    <property type="entry name" value="DNA-binding response regulator ResD"/>
    <property type="match status" value="1"/>
</dbReference>
<evidence type="ECO:0000313" key="13">
    <source>
        <dbReference type="Proteomes" id="UP000198744"/>
    </source>
</evidence>
<reference evidence="12 13" key="1">
    <citation type="submission" date="2016-10" db="EMBL/GenBank/DDBJ databases">
        <authorList>
            <person name="de Groot N.N."/>
        </authorList>
    </citation>
    <scope>NUCLEOTIDE SEQUENCE [LARGE SCALE GENOMIC DNA]</scope>
    <source>
        <strain evidence="12 13">DSM 8423</strain>
    </source>
</reference>
<dbReference type="PANTHER" id="PTHR48111:SF40">
    <property type="entry name" value="PHOSPHATE REGULON TRANSCRIPTIONAL REGULATORY PROTEIN PHOB"/>
    <property type="match status" value="1"/>
</dbReference>
<feature type="domain" description="OmpR/PhoB-type" evidence="11">
    <location>
        <begin position="133"/>
        <end position="232"/>
    </location>
</feature>
<dbReference type="GO" id="GO:0000156">
    <property type="term" value="F:phosphorelay response regulator activity"/>
    <property type="evidence" value="ECO:0007669"/>
    <property type="project" value="TreeGrafter"/>
</dbReference>
<dbReference type="InterPro" id="IPR036388">
    <property type="entry name" value="WH-like_DNA-bd_sf"/>
</dbReference>
<evidence type="ECO:0000256" key="6">
    <source>
        <dbReference type="ARBA" id="ARBA00023163"/>
    </source>
</evidence>
<keyword evidence="3" id="KW-0902">Two-component regulatory system</keyword>
<dbReference type="InterPro" id="IPR001789">
    <property type="entry name" value="Sig_transdc_resp-reg_receiver"/>
</dbReference>
<dbReference type="AlphaFoldDB" id="A0A1H7WW06"/>